<comment type="caution">
    <text evidence="1">The sequence shown here is derived from an EMBL/GenBank/DDBJ whole genome shotgun (WGS) entry which is preliminary data.</text>
</comment>
<keyword evidence="2" id="KW-1185">Reference proteome</keyword>
<reference evidence="1 2" key="1">
    <citation type="journal article" date="2017" name="Int. J. Syst. Evol. Microbiol.">
        <title>Mucilaginibacterpsychrotolerans sp. nov., isolated from peatlands.</title>
        <authorList>
            <person name="Deng Y."/>
            <person name="Shen L."/>
            <person name="Xu B."/>
            <person name="Liu Y."/>
            <person name="Gu Z."/>
            <person name="Liu H."/>
            <person name="Zhou Y."/>
        </authorList>
    </citation>
    <scope>NUCLEOTIDE SEQUENCE [LARGE SCALE GENOMIC DNA]</scope>
    <source>
        <strain evidence="1 2">NH7-4</strain>
    </source>
</reference>
<evidence type="ECO:0000313" key="2">
    <source>
        <dbReference type="Proteomes" id="UP000297540"/>
    </source>
</evidence>
<protein>
    <submittedName>
        <fullName evidence="1">Uncharacterized protein</fullName>
    </submittedName>
</protein>
<organism evidence="1 2">
    <name type="scientific">Mucilaginibacter psychrotolerans</name>
    <dbReference type="NCBI Taxonomy" id="1524096"/>
    <lineage>
        <taxon>Bacteria</taxon>
        <taxon>Pseudomonadati</taxon>
        <taxon>Bacteroidota</taxon>
        <taxon>Sphingobacteriia</taxon>
        <taxon>Sphingobacteriales</taxon>
        <taxon>Sphingobacteriaceae</taxon>
        <taxon>Mucilaginibacter</taxon>
    </lineage>
</organism>
<proteinExistence type="predicted"/>
<dbReference type="EMBL" id="SOZE01000036">
    <property type="protein sequence ID" value="TFF33963.1"/>
    <property type="molecule type" value="Genomic_DNA"/>
</dbReference>
<gene>
    <name evidence="1" type="ORF">E2R66_23575</name>
</gene>
<sequence length="72" mass="8118">MTRWWIVVPFILLWLVPQNAYCSCFLNTLQSDSLLKQAQGAYLKHAAKGIALAKQACELAKAKKTIPEKLKD</sequence>
<dbReference type="AlphaFoldDB" id="A0A4Y8S4S4"/>
<accession>A0A4Y8S4S4</accession>
<dbReference type="Proteomes" id="UP000297540">
    <property type="component" value="Unassembled WGS sequence"/>
</dbReference>
<evidence type="ECO:0000313" key="1">
    <source>
        <dbReference type="EMBL" id="TFF33963.1"/>
    </source>
</evidence>
<name>A0A4Y8S4S4_9SPHI</name>